<organism evidence="3 4">
    <name type="scientific">Gordonia crocea</name>
    <dbReference type="NCBI Taxonomy" id="589162"/>
    <lineage>
        <taxon>Bacteria</taxon>
        <taxon>Bacillati</taxon>
        <taxon>Actinomycetota</taxon>
        <taxon>Actinomycetes</taxon>
        <taxon>Mycobacteriales</taxon>
        <taxon>Gordoniaceae</taxon>
        <taxon>Gordonia</taxon>
    </lineage>
</organism>
<accession>A0A7M3STU5</accession>
<feature type="compositionally biased region" description="Pro residues" evidence="1">
    <location>
        <begin position="139"/>
        <end position="151"/>
    </location>
</feature>
<sequence length="188" mass="19859">MTGAVAALALTASALAAGGASATSTGYVFKSTNGGFQITITGHTDGHVRFKAVNTLDRGLNCGIWTVNKDDPAKKESGKFQLLKGTESAGVLTLVTYGLTEASFDCMSNADNSFPTPFGNPGAPKYHYQFTKTILVPKPAQPAPPPPPAPKPPKKVQYKPLKIQHNPTPPPSQRSPLDQFLYDMGSSN</sequence>
<dbReference type="AlphaFoldDB" id="A0A7M3STU5"/>
<reference evidence="4" key="1">
    <citation type="submission" date="2019-06" db="EMBL/GenBank/DDBJ databases">
        <title>Gordonia isolated from sludge of a wastewater treatment plant.</title>
        <authorList>
            <person name="Tamura T."/>
            <person name="Aoyama K."/>
            <person name="Kang Y."/>
            <person name="Saito S."/>
            <person name="Akiyama N."/>
            <person name="Yazawa K."/>
            <person name="Gonoi T."/>
            <person name="Mikami Y."/>
        </authorList>
    </citation>
    <scope>NUCLEOTIDE SEQUENCE [LARGE SCALE GENOMIC DNA]</scope>
    <source>
        <strain evidence="4">NBRC 107697</strain>
    </source>
</reference>
<keyword evidence="4" id="KW-1185">Reference proteome</keyword>
<evidence type="ECO:0000256" key="2">
    <source>
        <dbReference type="SAM" id="SignalP"/>
    </source>
</evidence>
<comment type="caution">
    <text evidence="3">The sequence shown here is derived from an EMBL/GenBank/DDBJ whole genome shotgun (WGS) entry which is preliminary data.</text>
</comment>
<dbReference type="EMBL" id="BJOU01000001">
    <property type="protein sequence ID" value="GED96069.1"/>
    <property type="molecule type" value="Genomic_DNA"/>
</dbReference>
<gene>
    <name evidence="3" type="ORF">nbrc107697_01080</name>
</gene>
<evidence type="ECO:0008006" key="5">
    <source>
        <dbReference type="Google" id="ProtNLM"/>
    </source>
</evidence>
<evidence type="ECO:0000313" key="4">
    <source>
        <dbReference type="Proteomes" id="UP000444980"/>
    </source>
</evidence>
<protein>
    <recommendedName>
        <fullName evidence="5">Lipoprotein</fullName>
    </recommendedName>
</protein>
<feature type="signal peptide" evidence="2">
    <location>
        <begin position="1"/>
        <end position="22"/>
    </location>
</feature>
<proteinExistence type="predicted"/>
<evidence type="ECO:0000313" key="3">
    <source>
        <dbReference type="EMBL" id="GED96069.1"/>
    </source>
</evidence>
<feature type="region of interest" description="Disordered" evidence="1">
    <location>
        <begin position="137"/>
        <end position="188"/>
    </location>
</feature>
<dbReference type="Proteomes" id="UP000444980">
    <property type="component" value="Unassembled WGS sequence"/>
</dbReference>
<keyword evidence="2" id="KW-0732">Signal</keyword>
<evidence type="ECO:0000256" key="1">
    <source>
        <dbReference type="SAM" id="MobiDB-lite"/>
    </source>
</evidence>
<name>A0A7M3STU5_9ACTN</name>
<feature type="chain" id="PRO_5029917379" description="Lipoprotein" evidence="2">
    <location>
        <begin position="23"/>
        <end position="188"/>
    </location>
</feature>